<feature type="compositionally biased region" description="Basic and acidic residues" evidence="1">
    <location>
        <begin position="87"/>
        <end position="99"/>
    </location>
</feature>
<dbReference type="EMBL" id="WHVB01000008">
    <property type="protein sequence ID" value="KAF8480170.1"/>
    <property type="molecule type" value="Genomic_DNA"/>
</dbReference>
<evidence type="ECO:0000313" key="2">
    <source>
        <dbReference type="EMBL" id="KAF8480170.1"/>
    </source>
</evidence>
<organism evidence="2 3">
    <name type="scientific">Russula ochroleuca</name>
    <dbReference type="NCBI Taxonomy" id="152965"/>
    <lineage>
        <taxon>Eukaryota</taxon>
        <taxon>Fungi</taxon>
        <taxon>Dikarya</taxon>
        <taxon>Basidiomycota</taxon>
        <taxon>Agaricomycotina</taxon>
        <taxon>Agaricomycetes</taxon>
        <taxon>Russulales</taxon>
        <taxon>Russulaceae</taxon>
        <taxon>Russula</taxon>
    </lineage>
</organism>
<evidence type="ECO:0000256" key="1">
    <source>
        <dbReference type="SAM" id="MobiDB-lite"/>
    </source>
</evidence>
<comment type="caution">
    <text evidence="2">The sequence shown here is derived from an EMBL/GenBank/DDBJ whole genome shotgun (WGS) entry which is preliminary data.</text>
</comment>
<reference evidence="2" key="1">
    <citation type="submission" date="2019-10" db="EMBL/GenBank/DDBJ databases">
        <authorList>
            <consortium name="DOE Joint Genome Institute"/>
            <person name="Kuo A."/>
            <person name="Miyauchi S."/>
            <person name="Kiss E."/>
            <person name="Drula E."/>
            <person name="Kohler A."/>
            <person name="Sanchez-Garcia M."/>
            <person name="Andreopoulos B."/>
            <person name="Barry K.W."/>
            <person name="Bonito G."/>
            <person name="Buee M."/>
            <person name="Carver A."/>
            <person name="Chen C."/>
            <person name="Cichocki N."/>
            <person name="Clum A."/>
            <person name="Culley D."/>
            <person name="Crous P.W."/>
            <person name="Fauchery L."/>
            <person name="Girlanda M."/>
            <person name="Hayes R."/>
            <person name="Keri Z."/>
            <person name="LaButti K."/>
            <person name="Lipzen A."/>
            <person name="Lombard V."/>
            <person name="Magnuson J."/>
            <person name="Maillard F."/>
            <person name="Morin E."/>
            <person name="Murat C."/>
            <person name="Nolan M."/>
            <person name="Ohm R."/>
            <person name="Pangilinan J."/>
            <person name="Pereira M."/>
            <person name="Perotto S."/>
            <person name="Peter M."/>
            <person name="Riley R."/>
            <person name="Sitrit Y."/>
            <person name="Stielow B."/>
            <person name="Szollosi G."/>
            <person name="Zifcakova L."/>
            <person name="Stursova M."/>
            <person name="Spatafora J.W."/>
            <person name="Tedersoo L."/>
            <person name="Vaario L.-M."/>
            <person name="Yamada A."/>
            <person name="Yan M."/>
            <person name="Wang P."/>
            <person name="Xu J."/>
            <person name="Bruns T."/>
            <person name="Baldrian P."/>
            <person name="Vilgalys R."/>
            <person name="Henrissat B."/>
            <person name="Grigoriev I.V."/>
            <person name="Hibbett D."/>
            <person name="Nagy L.G."/>
            <person name="Martin F.M."/>
        </authorList>
    </citation>
    <scope>NUCLEOTIDE SEQUENCE</scope>
    <source>
        <strain evidence="2">Prilba</strain>
    </source>
</reference>
<protein>
    <recommendedName>
        <fullName evidence="4">DDE Tnp4 domain-containing protein</fullName>
    </recommendedName>
</protein>
<keyword evidence="3" id="KW-1185">Reference proteome</keyword>
<reference evidence="2" key="2">
    <citation type="journal article" date="2020" name="Nat. Commun.">
        <title>Large-scale genome sequencing of mycorrhizal fungi provides insights into the early evolution of symbiotic traits.</title>
        <authorList>
            <person name="Miyauchi S."/>
            <person name="Kiss E."/>
            <person name="Kuo A."/>
            <person name="Drula E."/>
            <person name="Kohler A."/>
            <person name="Sanchez-Garcia M."/>
            <person name="Morin E."/>
            <person name="Andreopoulos B."/>
            <person name="Barry K.W."/>
            <person name="Bonito G."/>
            <person name="Buee M."/>
            <person name="Carver A."/>
            <person name="Chen C."/>
            <person name="Cichocki N."/>
            <person name="Clum A."/>
            <person name="Culley D."/>
            <person name="Crous P.W."/>
            <person name="Fauchery L."/>
            <person name="Girlanda M."/>
            <person name="Hayes R.D."/>
            <person name="Keri Z."/>
            <person name="LaButti K."/>
            <person name="Lipzen A."/>
            <person name="Lombard V."/>
            <person name="Magnuson J."/>
            <person name="Maillard F."/>
            <person name="Murat C."/>
            <person name="Nolan M."/>
            <person name="Ohm R.A."/>
            <person name="Pangilinan J."/>
            <person name="Pereira M.F."/>
            <person name="Perotto S."/>
            <person name="Peter M."/>
            <person name="Pfister S."/>
            <person name="Riley R."/>
            <person name="Sitrit Y."/>
            <person name="Stielow J.B."/>
            <person name="Szollosi G."/>
            <person name="Zifcakova L."/>
            <person name="Stursova M."/>
            <person name="Spatafora J.W."/>
            <person name="Tedersoo L."/>
            <person name="Vaario L.M."/>
            <person name="Yamada A."/>
            <person name="Yan M."/>
            <person name="Wang P."/>
            <person name="Xu J."/>
            <person name="Bruns T."/>
            <person name="Baldrian P."/>
            <person name="Vilgalys R."/>
            <person name="Dunand C."/>
            <person name="Henrissat B."/>
            <person name="Grigoriev I.V."/>
            <person name="Hibbett D."/>
            <person name="Nagy L.G."/>
            <person name="Martin F.M."/>
        </authorList>
    </citation>
    <scope>NUCLEOTIDE SEQUENCE</scope>
    <source>
        <strain evidence="2">Prilba</strain>
    </source>
</reference>
<dbReference type="OrthoDB" id="1681765at2759"/>
<evidence type="ECO:0008006" key="4">
    <source>
        <dbReference type="Google" id="ProtNLM"/>
    </source>
</evidence>
<proteinExistence type="predicted"/>
<dbReference type="Proteomes" id="UP000759537">
    <property type="component" value="Unassembled WGS sequence"/>
</dbReference>
<gene>
    <name evidence="2" type="ORF">DFH94DRAFT_630753</name>
</gene>
<evidence type="ECO:0000313" key="3">
    <source>
        <dbReference type="Proteomes" id="UP000759537"/>
    </source>
</evidence>
<dbReference type="AlphaFoldDB" id="A0A9P5MW12"/>
<name>A0A9P5MW12_9AGAM</name>
<sequence length="126" mass="14636">MCVLSRPQDYKELFNYYHAKLCNVIECIFGVFKRCFSVLGHPQEYLLDDQVCLVSALAVIHNFIRVYNLNDIAKDLDDSEGNQTPGENERQEPQDEHVRPTLADKQGHAAECRDQITCAMWRDYRP</sequence>
<accession>A0A9P5MW12</accession>
<feature type="region of interest" description="Disordered" evidence="1">
    <location>
        <begin position="77"/>
        <end position="108"/>
    </location>
</feature>